<evidence type="ECO:0000256" key="2">
    <source>
        <dbReference type="ARBA" id="ARBA00007123"/>
    </source>
</evidence>
<evidence type="ECO:0000256" key="3">
    <source>
        <dbReference type="ARBA" id="ARBA00012418"/>
    </source>
</evidence>
<dbReference type="Gene3D" id="3.30.1360.10">
    <property type="entry name" value="RNA polymerase, RBP11-like subunit"/>
    <property type="match status" value="1"/>
</dbReference>
<evidence type="ECO:0000256" key="6">
    <source>
        <dbReference type="ARBA" id="ARBA00022695"/>
    </source>
</evidence>
<dbReference type="GO" id="GO:0003899">
    <property type="term" value="F:DNA-directed RNA polymerase activity"/>
    <property type="evidence" value="ECO:0007669"/>
    <property type="project" value="UniProtKB-EC"/>
</dbReference>
<dbReference type="GO" id="GO:0046983">
    <property type="term" value="F:protein dimerization activity"/>
    <property type="evidence" value="ECO:0007669"/>
    <property type="project" value="InterPro"/>
</dbReference>
<dbReference type="InterPro" id="IPR011263">
    <property type="entry name" value="DNA-dir_RNA_pol_RpoA/D/Rpb3"/>
</dbReference>
<dbReference type="EMBL" id="MH511697">
    <property type="protein sequence ID" value="QIA46780.1"/>
    <property type="molecule type" value="Genomic_DNA"/>
</dbReference>
<evidence type="ECO:0000259" key="10">
    <source>
        <dbReference type="SMART" id="SM00662"/>
    </source>
</evidence>
<dbReference type="Pfam" id="PF01193">
    <property type="entry name" value="RNA_pol_L"/>
    <property type="match status" value="1"/>
</dbReference>
<dbReference type="GO" id="GO:0006351">
    <property type="term" value="P:DNA-templated transcription"/>
    <property type="evidence" value="ECO:0007669"/>
    <property type="project" value="InterPro"/>
</dbReference>
<dbReference type="EC" id="2.7.7.6" evidence="3"/>
<accession>A0A6C0RWB3</accession>
<dbReference type="Pfam" id="PF01000">
    <property type="entry name" value="RNA_pol_A_bac"/>
    <property type="match status" value="1"/>
</dbReference>
<dbReference type="Gene3D" id="1.10.150.20">
    <property type="entry name" value="5' to 3' exonuclease, C-terminal subdomain"/>
    <property type="match status" value="1"/>
</dbReference>
<dbReference type="SMART" id="SM00662">
    <property type="entry name" value="RPOLD"/>
    <property type="match status" value="1"/>
</dbReference>
<comment type="similarity">
    <text evidence="2">Belongs to the RNA polymerase alpha chain family.</text>
</comment>
<dbReference type="SUPFAM" id="SSF47789">
    <property type="entry name" value="C-terminal domain of RNA polymerase alpha subunit"/>
    <property type="match status" value="1"/>
</dbReference>
<evidence type="ECO:0000313" key="11">
    <source>
        <dbReference type="EMBL" id="QIA46780.1"/>
    </source>
</evidence>
<dbReference type="InterPro" id="IPR011260">
    <property type="entry name" value="RNAP_asu_C"/>
</dbReference>
<evidence type="ECO:0000256" key="1">
    <source>
        <dbReference type="ARBA" id="ARBA00004026"/>
    </source>
</evidence>
<comment type="function">
    <text evidence="1">DNA-dependent RNA polymerase catalyzes the transcription of DNA into RNA using the four ribonucleoside triphosphates as substrates.</text>
</comment>
<dbReference type="InterPro" id="IPR036643">
    <property type="entry name" value="RNApol_insert_sf"/>
</dbReference>
<keyword evidence="6" id="KW-0548">Nucleotidyltransferase</keyword>
<keyword evidence="4" id="KW-0240">DNA-directed RNA polymerase</keyword>
<protein>
    <recommendedName>
        <fullName evidence="3">DNA-directed RNA polymerase</fullName>
        <ecNumber evidence="3">2.7.7.6</ecNumber>
    </recommendedName>
    <alternativeName>
        <fullName evidence="8">Plastid-encoded RNA polymerase subunit alpha</fullName>
    </alternativeName>
</protein>
<comment type="catalytic activity">
    <reaction evidence="9">
        <text>RNA(n) + a ribonucleoside 5'-triphosphate = RNA(n+1) + diphosphate</text>
        <dbReference type="Rhea" id="RHEA:21248"/>
        <dbReference type="Rhea" id="RHEA-COMP:14527"/>
        <dbReference type="Rhea" id="RHEA-COMP:17342"/>
        <dbReference type="ChEBI" id="CHEBI:33019"/>
        <dbReference type="ChEBI" id="CHEBI:61557"/>
        <dbReference type="ChEBI" id="CHEBI:140395"/>
        <dbReference type="EC" id="2.7.7.6"/>
    </reaction>
</comment>
<keyword evidence="5" id="KW-0808">Transferase</keyword>
<dbReference type="CDD" id="cd06928">
    <property type="entry name" value="RNAP_alpha_NTD"/>
    <property type="match status" value="1"/>
</dbReference>
<sequence>MKQNLIFKNLMTKIKTSDFFVVCKESRIEHNTSFYGCFYIGPFDESLSQTLANDLRRTLLSELTGLAITSIEIEGVLHKFSSIPGMKESVLDLISNFQNIVLKKNNISATKQSKLEKCKTKKTYTGFLAVNGPGVIKARDLKLPSGLQCVDPNQYIATLAQDGILNIKFTINEGKNFIKQKPYNLDVNLLKKRNILMQDLKLRRPAAYLNTKTNKNTNYIFDNPAAAKQREHLVKQSISNTIPLDAVFMPITKINCIVEENKLFTDFSTDLENNTANFQKLDKKLFIGCNIAGKETPATSGVSNNLNTTLAEGWQFLPDGEQDINFADFFLNYTNNSAVTVQQQQNDKTLDGVFLNSENSQFVPTKNLVKLIPWESNTLYFDLVNYGLPEASDKTKSWQPLDHLSAKSAIYTNLLRSSSINNSAKYLFWQLLKNNLKEPSAAAEQQDKINTFLALNKRHLEKKTAATSLILSKYLFPAAAQQLQVLVNNIRQKKQTLKKLGPQTTKNACLKRENLLLEYNKILKLKPLRKKTHVIVEIWTNGSIHPREALYLSFSFLSNIFLKLQTACFGPLLKKQQQQVPSKNSIWPAAAQQREPFLTNDTTSMLTPFKTKFVQAALHQPPKKSKMQSEVYSAKKKVLSKPQTLLNKSAKEKMEQTPAAQQQLEKGYYLSLAAQRLEAPIGVLTISLRVYTALKKEGIFTIEDLIKYTKKDLLKIKNFGVKSLFELETQLSNYGFFLKNE</sequence>
<dbReference type="SUPFAM" id="SSF55257">
    <property type="entry name" value="RBP11-like subunits of RNA polymerase"/>
    <property type="match status" value="1"/>
</dbReference>
<evidence type="ECO:0000256" key="4">
    <source>
        <dbReference type="ARBA" id="ARBA00022478"/>
    </source>
</evidence>
<keyword evidence="11" id="KW-0934">Plastid</keyword>
<evidence type="ECO:0000256" key="7">
    <source>
        <dbReference type="ARBA" id="ARBA00023163"/>
    </source>
</evidence>
<dbReference type="GO" id="GO:0000428">
    <property type="term" value="C:DNA-directed RNA polymerase complex"/>
    <property type="evidence" value="ECO:0007669"/>
    <property type="project" value="UniProtKB-KW"/>
</dbReference>
<feature type="domain" description="DNA-directed RNA polymerase RpoA/D/Rpb3-type" evidence="10">
    <location>
        <begin position="35"/>
        <end position="260"/>
    </location>
</feature>
<organism evidence="11">
    <name type="scientific">Pandorina morum</name>
    <name type="common">Freshwater green alga</name>
    <name type="synonym">Volvox morum</name>
    <dbReference type="NCBI Taxonomy" id="33099"/>
    <lineage>
        <taxon>Eukaryota</taxon>
        <taxon>Viridiplantae</taxon>
        <taxon>Chlorophyta</taxon>
        <taxon>core chlorophytes</taxon>
        <taxon>Chlorophyceae</taxon>
        <taxon>CS clade</taxon>
        <taxon>Chlamydomonadales</taxon>
        <taxon>Volvocaceae</taxon>
        <taxon>Pandorina</taxon>
    </lineage>
</organism>
<keyword evidence="7" id="KW-0804">Transcription</keyword>
<geneLocation type="plastid" evidence="11"/>
<reference evidence="11" key="1">
    <citation type="journal article" date="2019" name="Front. Microbiol.">
        <title>Evolutionary Analysis of Unicellular Species in Chlamydomonadales Through Chloroplast Genome Comparison With the Colonial Volvocine Algae.</title>
        <authorList>
            <person name="Hu Y."/>
            <person name="Xing W."/>
            <person name="Song H."/>
            <person name="Zhu H."/>
            <person name="Liu G."/>
            <person name="Hu Z."/>
        </authorList>
    </citation>
    <scope>NUCLEOTIDE SEQUENCE</scope>
    <source>
        <strain evidence="11">137pm</strain>
    </source>
</reference>
<evidence type="ECO:0000256" key="9">
    <source>
        <dbReference type="ARBA" id="ARBA00048552"/>
    </source>
</evidence>
<proteinExistence type="inferred from homology"/>
<dbReference type="InterPro" id="IPR036603">
    <property type="entry name" value="RBP11-like"/>
</dbReference>
<dbReference type="AlphaFoldDB" id="A0A6C0RWB3"/>
<dbReference type="InterPro" id="IPR011262">
    <property type="entry name" value="DNA-dir_RNA_pol_insert"/>
</dbReference>
<dbReference type="GO" id="GO:0003677">
    <property type="term" value="F:DNA binding"/>
    <property type="evidence" value="ECO:0007669"/>
    <property type="project" value="InterPro"/>
</dbReference>
<gene>
    <name evidence="11" type="primary">rpoA</name>
</gene>
<dbReference type="GO" id="GO:0005737">
    <property type="term" value="C:cytoplasm"/>
    <property type="evidence" value="ECO:0007669"/>
    <property type="project" value="UniProtKB-ARBA"/>
</dbReference>
<evidence type="ECO:0000256" key="5">
    <source>
        <dbReference type="ARBA" id="ARBA00022679"/>
    </source>
</evidence>
<dbReference type="Gene3D" id="2.170.120.12">
    <property type="entry name" value="DNA-directed RNA polymerase, insert domain"/>
    <property type="match status" value="1"/>
</dbReference>
<name>A0A6C0RWB3_PANMO</name>
<dbReference type="SUPFAM" id="SSF56553">
    <property type="entry name" value="Insert subdomain of RNA polymerase alpha subunit"/>
    <property type="match status" value="1"/>
</dbReference>
<dbReference type="Pfam" id="PF03118">
    <property type="entry name" value="RNA_pol_A_CTD"/>
    <property type="match status" value="1"/>
</dbReference>
<evidence type="ECO:0000256" key="8">
    <source>
        <dbReference type="ARBA" id="ARBA00031776"/>
    </source>
</evidence>